<comment type="subcellular location">
    <subcellularLocation>
        <location evidence="1 9">Cytoplasm</location>
    </subcellularLocation>
</comment>
<evidence type="ECO:0000256" key="8">
    <source>
        <dbReference type="ARBA" id="ARBA00023125"/>
    </source>
</evidence>
<comment type="similarity">
    <text evidence="2 9">Belongs to the beta sliding clamp family.</text>
</comment>
<dbReference type="Pfam" id="PF02767">
    <property type="entry name" value="DNA_pol3_beta_2"/>
    <property type="match status" value="1"/>
</dbReference>
<dbReference type="GO" id="GO:0005737">
    <property type="term" value="C:cytoplasm"/>
    <property type="evidence" value="ECO:0007669"/>
    <property type="project" value="UniProtKB-SubCell"/>
</dbReference>
<keyword evidence="8" id="KW-0238">DNA-binding</keyword>
<reference evidence="13 14" key="1">
    <citation type="journal article" date="2015" name="Nature">
        <title>rRNA introns, odd ribosomes, and small enigmatic genomes across a large radiation of phyla.</title>
        <authorList>
            <person name="Brown C.T."/>
            <person name="Hug L.A."/>
            <person name="Thomas B.C."/>
            <person name="Sharon I."/>
            <person name="Castelle C.J."/>
            <person name="Singh A."/>
            <person name="Wilkins M.J."/>
            <person name="Williams K.H."/>
            <person name="Banfield J.F."/>
        </authorList>
    </citation>
    <scope>NUCLEOTIDE SEQUENCE [LARGE SCALE GENOMIC DNA]</scope>
</reference>
<evidence type="ECO:0000256" key="7">
    <source>
        <dbReference type="ARBA" id="ARBA00022932"/>
    </source>
</evidence>
<evidence type="ECO:0000256" key="4">
    <source>
        <dbReference type="ARBA" id="ARBA00022679"/>
    </source>
</evidence>
<dbReference type="InterPro" id="IPR046938">
    <property type="entry name" value="DNA_clamp_sf"/>
</dbReference>
<evidence type="ECO:0000259" key="11">
    <source>
        <dbReference type="Pfam" id="PF02767"/>
    </source>
</evidence>
<dbReference type="Pfam" id="PF02768">
    <property type="entry name" value="DNA_pol3_beta_3"/>
    <property type="match status" value="1"/>
</dbReference>
<feature type="domain" description="DNA polymerase III beta sliding clamp central" evidence="11">
    <location>
        <begin position="133"/>
        <end position="243"/>
    </location>
</feature>
<comment type="caution">
    <text evidence="13">The sequence shown here is derived from an EMBL/GenBank/DDBJ whole genome shotgun (WGS) entry which is preliminary data.</text>
</comment>
<evidence type="ECO:0000313" key="13">
    <source>
        <dbReference type="EMBL" id="KKW17441.1"/>
    </source>
</evidence>
<evidence type="ECO:0000256" key="6">
    <source>
        <dbReference type="ARBA" id="ARBA00022705"/>
    </source>
</evidence>
<evidence type="ECO:0000256" key="5">
    <source>
        <dbReference type="ARBA" id="ARBA00022695"/>
    </source>
</evidence>
<evidence type="ECO:0000256" key="2">
    <source>
        <dbReference type="ARBA" id="ARBA00010752"/>
    </source>
</evidence>
<evidence type="ECO:0000259" key="10">
    <source>
        <dbReference type="Pfam" id="PF00712"/>
    </source>
</evidence>
<comment type="function">
    <text evidence="9">Confers DNA tethering and processivity to DNA polymerases and other proteins. Acts as a clamp, forming a ring around DNA (a reaction catalyzed by the clamp-loading complex) which diffuses in an ATP-independent manner freely and bidirectionally along dsDNA. Initially characterized for its ability to contact the catalytic subunit of DNA polymerase III (Pol III), a complex, multichain enzyme responsible for most of the replicative synthesis in bacteria; Pol III exhibits 3'-5' exonuclease proofreading activity. The beta chain is required for initiation of replication as well as for processivity of DNA replication.</text>
</comment>
<dbReference type="PANTHER" id="PTHR30478">
    <property type="entry name" value="DNA POLYMERASE III SUBUNIT BETA"/>
    <property type="match status" value="1"/>
</dbReference>
<feature type="domain" description="DNA polymerase III beta sliding clamp C-terminal" evidence="12">
    <location>
        <begin position="246"/>
        <end position="365"/>
    </location>
</feature>
<dbReference type="Gene3D" id="3.10.150.10">
    <property type="entry name" value="DNA Polymerase III, subunit A, domain 2"/>
    <property type="match status" value="1"/>
</dbReference>
<dbReference type="InterPro" id="IPR022634">
    <property type="entry name" value="DNA_polIII_beta_N"/>
</dbReference>
<name>A0A0G1WF68_9BACT</name>
<dbReference type="GO" id="GO:0006271">
    <property type="term" value="P:DNA strand elongation involved in DNA replication"/>
    <property type="evidence" value="ECO:0007669"/>
    <property type="project" value="TreeGrafter"/>
</dbReference>
<keyword evidence="3 9" id="KW-0963">Cytoplasm</keyword>
<proteinExistence type="inferred from homology"/>
<keyword evidence="7 9" id="KW-0239">DNA-directed DNA polymerase</keyword>
<protein>
    <recommendedName>
        <fullName evidence="9">Beta sliding clamp</fullName>
    </recommendedName>
</protein>
<dbReference type="Pfam" id="PF00712">
    <property type="entry name" value="DNA_pol3_beta"/>
    <property type="match status" value="1"/>
</dbReference>
<dbReference type="NCBIfam" id="TIGR00663">
    <property type="entry name" value="dnan"/>
    <property type="match status" value="1"/>
</dbReference>
<keyword evidence="5 9" id="KW-0548">Nucleotidyltransferase</keyword>
<dbReference type="Gene3D" id="3.70.10.10">
    <property type="match status" value="1"/>
</dbReference>
<dbReference type="InterPro" id="IPR022635">
    <property type="entry name" value="DNA_polIII_beta_C"/>
</dbReference>
<evidence type="ECO:0000256" key="1">
    <source>
        <dbReference type="ARBA" id="ARBA00004496"/>
    </source>
</evidence>
<evidence type="ECO:0000313" key="14">
    <source>
        <dbReference type="Proteomes" id="UP000033982"/>
    </source>
</evidence>
<dbReference type="GO" id="GO:0003887">
    <property type="term" value="F:DNA-directed DNA polymerase activity"/>
    <property type="evidence" value="ECO:0007669"/>
    <property type="project" value="UniProtKB-UniRule"/>
</dbReference>
<dbReference type="GO" id="GO:0008408">
    <property type="term" value="F:3'-5' exonuclease activity"/>
    <property type="evidence" value="ECO:0007669"/>
    <property type="project" value="InterPro"/>
</dbReference>
<dbReference type="SMART" id="SM00480">
    <property type="entry name" value="POL3Bc"/>
    <property type="match status" value="1"/>
</dbReference>
<dbReference type="GO" id="GO:0009360">
    <property type="term" value="C:DNA polymerase III complex"/>
    <property type="evidence" value="ECO:0007669"/>
    <property type="project" value="InterPro"/>
</dbReference>
<dbReference type="SUPFAM" id="SSF55979">
    <property type="entry name" value="DNA clamp"/>
    <property type="match status" value="3"/>
</dbReference>
<dbReference type="Proteomes" id="UP000033982">
    <property type="component" value="Unassembled WGS sequence"/>
</dbReference>
<dbReference type="InterPro" id="IPR022637">
    <property type="entry name" value="DNA_polIII_beta_cen"/>
</dbReference>
<keyword evidence="6 9" id="KW-0235">DNA replication</keyword>
<dbReference type="CDD" id="cd00140">
    <property type="entry name" value="beta_clamp"/>
    <property type="match status" value="1"/>
</dbReference>
<dbReference type="PIRSF" id="PIRSF000804">
    <property type="entry name" value="DNA_pol_III_b"/>
    <property type="match status" value="1"/>
</dbReference>
<organism evidence="13 14">
    <name type="scientific">Candidatus Magasanikbacteria bacterium GW2011_GWA2_50_22</name>
    <dbReference type="NCBI Taxonomy" id="1619043"/>
    <lineage>
        <taxon>Bacteria</taxon>
        <taxon>Candidatus Magasanikiibacteriota</taxon>
    </lineage>
</organism>
<evidence type="ECO:0000256" key="3">
    <source>
        <dbReference type="ARBA" id="ARBA00022490"/>
    </source>
</evidence>
<dbReference type="EMBL" id="LCQN01000003">
    <property type="protein sequence ID" value="KKW17441.1"/>
    <property type="molecule type" value="Genomic_DNA"/>
</dbReference>
<dbReference type="AlphaFoldDB" id="A0A0G1WF68"/>
<comment type="subunit">
    <text evidence="9">Forms a ring-shaped head-to-tail homodimer around DNA.</text>
</comment>
<dbReference type="GO" id="GO:0003677">
    <property type="term" value="F:DNA binding"/>
    <property type="evidence" value="ECO:0007669"/>
    <property type="project" value="UniProtKB-UniRule"/>
</dbReference>
<dbReference type="InterPro" id="IPR001001">
    <property type="entry name" value="DNA_polIII_beta"/>
</dbReference>
<accession>A0A0G1WF68</accession>
<dbReference type="PANTHER" id="PTHR30478:SF0">
    <property type="entry name" value="BETA SLIDING CLAMP"/>
    <property type="match status" value="1"/>
</dbReference>
<evidence type="ECO:0000256" key="9">
    <source>
        <dbReference type="PIRNR" id="PIRNR000804"/>
    </source>
</evidence>
<gene>
    <name evidence="13" type="ORF">UY58_C0003G0018</name>
</gene>
<sequence length="367" mass="40000">MNLTTTKEKILSASVIAERVVGKKESLPILSCVLLDAGSTLYVRSTNLESAIDISVVSEIKEKGTIAVPATIFSQTIKSINSDKISLKSESGNLLVESRGARTLIKSIPNEEFPILSRGDDSKKSSSILRLTLLKGIQSVLYSASRSMIRPELGSIYISIKKEQVIFAATDSFRLAERIVTGKNSSGEEGEFLVPLKHAAELVYLLDRSLGESVKIHSSDSQFIVEADSARFAARVVEGVFPNYSEIVPKQFTTEATVLKNDFAEMLRKARVFSGNDQHVGLHVYPKKKIFSATAQSPDVGETSDSIDAAVSGEDIDIKFHIGYISDCMPVIDSDSITLGFSGPNRPLVIRGVSDADFMYLVMPLNR</sequence>
<evidence type="ECO:0000259" key="12">
    <source>
        <dbReference type="Pfam" id="PF02768"/>
    </source>
</evidence>
<keyword evidence="4 9" id="KW-0808">Transferase</keyword>
<feature type="domain" description="DNA polymerase III beta sliding clamp N-terminal" evidence="10">
    <location>
        <begin position="1"/>
        <end position="116"/>
    </location>
</feature>